<protein>
    <recommendedName>
        <fullName evidence="3">Sulfotransferase</fullName>
    </recommendedName>
</protein>
<comment type="caution">
    <text evidence="1">The sequence shown here is derived from an EMBL/GenBank/DDBJ whole genome shotgun (WGS) entry which is preliminary data.</text>
</comment>
<name>A0AAV5AIF8_9AGAM</name>
<evidence type="ECO:0000313" key="1">
    <source>
        <dbReference type="EMBL" id="GJJ12919.1"/>
    </source>
</evidence>
<reference evidence="1" key="1">
    <citation type="submission" date="2021-10" db="EMBL/GenBank/DDBJ databases">
        <title>De novo Genome Assembly of Clathrus columnatus (Basidiomycota, Fungi) Using Illumina and Nanopore Sequence Data.</title>
        <authorList>
            <person name="Ogiso-Tanaka E."/>
            <person name="Itagaki H."/>
            <person name="Hosoya T."/>
            <person name="Hosaka K."/>
        </authorList>
    </citation>
    <scope>NUCLEOTIDE SEQUENCE</scope>
    <source>
        <strain evidence="1">MO-923</strain>
    </source>
</reference>
<dbReference type="Pfam" id="PF17784">
    <property type="entry name" value="Sulfotransfer_4"/>
    <property type="match status" value="1"/>
</dbReference>
<evidence type="ECO:0000313" key="2">
    <source>
        <dbReference type="Proteomes" id="UP001050691"/>
    </source>
</evidence>
<accession>A0AAV5AIF8</accession>
<dbReference type="Gene3D" id="3.40.50.300">
    <property type="entry name" value="P-loop containing nucleotide triphosphate hydrolases"/>
    <property type="match status" value="1"/>
</dbReference>
<dbReference type="AlphaFoldDB" id="A0AAV5AIF8"/>
<organism evidence="1 2">
    <name type="scientific">Clathrus columnatus</name>
    <dbReference type="NCBI Taxonomy" id="1419009"/>
    <lineage>
        <taxon>Eukaryota</taxon>
        <taxon>Fungi</taxon>
        <taxon>Dikarya</taxon>
        <taxon>Basidiomycota</taxon>
        <taxon>Agaricomycotina</taxon>
        <taxon>Agaricomycetes</taxon>
        <taxon>Phallomycetidae</taxon>
        <taxon>Phallales</taxon>
        <taxon>Clathraceae</taxon>
        <taxon>Clathrus</taxon>
    </lineage>
</organism>
<dbReference type="PANTHER" id="PTHR36978:SF4">
    <property type="entry name" value="P-LOOP CONTAINING NUCLEOSIDE TRIPHOSPHATE HYDROLASE PROTEIN"/>
    <property type="match status" value="1"/>
</dbReference>
<evidence type="ECO:0008006" key="3">
    <source>
        <dbReference type="Google" id="ProtNLM"/>
    </source>
</evidence>
<dbReference type="InterPro" id="IPR040632">
    <property type="entry name" value="Sulfotransfer_4"/>
</dbReference>
<gene>
    <name evidence="1" type="ORF">Clacol_007166</name>
</gene>
<keyword evidence="2" id="KW-1185">Reference proteome</keyword>
<proteinExistence type="predicted"/>
<dbReference type="PANTHER" id="PTHR36978">
    <property type="entry name" value="P-LOOP CONTAINING NUCLEOTIDE TRIPHOSPHATE HYDROLASE"/>
    <property type="match status" value="1"/>
</dbReference>
<dbReference type="InterPro" id="IPR027417">
    <property type="entry name" value="P-loop_NTPase"/>
</dbReference>
<dbReference type="SUPFAM" id="SSF52540">
    <property type="entry name" value="P-loop containing nucleoside triphosphate hydrolases"/>
    <property type="match status" value="1"/>
</dbReference>
<sequence>MDRTISHQCRPNAASIEVIGLGLGRTGTTSLWAALDILGFGPAYHPMQSPNQTEDWTAWAEILEGKDTSFEAFDRILRGYRSVVDSPVATMYKEVYAAYPNAKFILTVRDPVKWGESIKETTLKSYILLSKHESQLTPEVGAMIRWSRAYFDGYHNGRLAMHAKEEMEEHNERVKAFIPTDRILVYDIKEGWDRLAEFLGV</sequence>
<dbReference type="EMBL" id="BPWL01000008">
    <property type="protein sequence ID" value="GJJ12919.1"/>
    <property type="molecule type" value="Genomic_DNA"/>
</dbReference>
<dbReference type="Proteomes" id="UP001050691">
    <property type="component" value="Unassembled WGS sequence"/>
</dbReference>